<sequence length="119" mass="12941">MPGIIYSVSLHCPFWSGNGNGNGRRPIRSVPKEKCIAKVESGVDKGGGHFAAPMPLSPSDMLYVFKERRMGKASDSQPGVLVPLVIREHIAGGIRCKIHQAFINQKSKKGTIKQQDGKD</sequence>
<gene>
    <name evidence="1" type="ORF">AMECASPLE_008881</name>
</gene>
<dbReference type="EMBL" id="JAHRIP010047508">
    <property type="protein sequence ID" value="MEQ2298777.1"/>
    <property type="molecule type" value="Genomic_DNA"/>
</dbReference>
<evidence type="ECO:0000313" key="1">
    <source>
        <dbReference type="EMBL" id="MEQ2298777.1"/>
    </source>
</evidence>
<proteinExistence type="predicted"/>
<evidence type="ECO:0000313" key="2">
    <source>
        <dbReference type="Proteomes" id="UP001469553"/>
    </source>
</evidence>
<name>A0ABV0YYN3_9TELE</name>
<organism evidence="1 2">
    <name type="scientific">Ameca splendens</name>
    <dbReference type="NCBI Taxonomy" id="208324"/>
    <lineage>
        <taxon>Eukaryota</taxon>
        <taxon>Metazoa</taxon>
        <taxon>Chordata</taxon>
        <taxon>Craniata</taxon>
        <taxon>Vertebrata</taxon>
        <taxon>Euteleostomi</taxon>
        <taxon>Actinopterygii</taxon>
        <taxon>Neopterygii</taxon>
        <taxon>Teleostei</taxon>
        <taxon>Neoteleostei</taxon>
        <taxon>Acanthomorphata</taxon>
        <taxon>Ovalentaria</taxon>
        <taxon>Atherinomorphae</taxon>
        <taxon>Cyprinodontiformes</taxon>
        <taxon>Goodeidae</taxon>
        <taxon>Ameca</taxon>
    </lineage>
</organism>
<accession>A0ABV0YYN3</accession>
<dbReference type="Proteomes" id="UP001469553">
    <property type="component" value="Unassembled WGS sequence"/>
</dbReference>
<protein>
    <submittedName>
        <fullName evidence="1">Uncharacterized protein</fullName>
    </submittedName>
</protein>
<keyword evidence="2" id="KW-1185">Reference proteome</keyword>
<comment type="caution">
    <text evidence="1">The sequence shown here is derived from an EMBL/GenBank/DDBJ whole genome shotgun (WGS) entry which is preliminary data.</text>
</comment>
<reference evidence="1 2" key="1">
    <citation type="submission" date="2021-06" db="EMBL/GenBank/DDBJ databases">
        <authorList>
            <person name="Palmer J.M."/>
        </authorList>
    </citation>
    <scope>NUCLEOTIDE SEQUENCE [LARGE SCALE GENOMIC DNA]</scope>
    <source>
        <strain evidence="1 2">AS_MEX2019</strain>
        <tissue evidence="1">Muscle</tissue>
    </source>
</reference>